<dbReference type="AlphaFoldDB" id="A0A1Y2DCF1"/>
<dbReference type="GeneID" id="63769606"/>
<name>A0A1Y2DCF1_9PEZI</name>
<organism evidence="1 2">
    <name type="scientific">Pseudomassariella vexata</name>
    <dbReference type="NCBI Taxonomy" id="1141098"/>
    <lineage>
        <taxon>Eukaryota</taxon>
        <taxon>Fungi</taxon>
        <taxon>Dikarya</taxon>
        <taxon>Ascomycota</taxon>
        <taxon>Pezizomycotina</taxon>
        <taxon>Sordariomycetes</taxon>
        <taxon>Xylariomycetidae</taxon>
        <taxon>Amphisphaeriales</taxon>
        <taxon>Pseudomassariaceae</taxon>
        <taxon>Pseudomassariella</taxon>
    </lineage>
</organism>
<evidence type="ECO:0000313" key="2">
    <source>
        <dbReference type="Proteomes" id="UP000193689"/>
    </source>
</evidence>
<dbReference type="InParanoid" id="A0A1Y2DCF1"/>
<keyword evidence="2" id="KW-1185">Reference proteome</keyword>
<comment type="caution">
    <text evidence="1">The sequence shown here is derived from an EMBL/GenBank/DDBJ whole genome shotgun (WGS) entry which is preliminary data.</text>
</comment>
<protein>
    <submittedName>
        <fullName evidence="1">Uncharacterized protein</fullName>
    </submittedName>
</protein>
<gene>
    <name evidence="1" type="ORF">BCR38DRAFT_112837</name>
</gene>
<accession>A0A1Y2DCF1</accession>
<reference evidence="1 2" key="1">
    <citation type="submission" date="2016-07" db="EMBL/GenBank/DDBJ databases">
        <title>Pervasive Adenine N6-methylation of Active Genes in Fungi.</title>
        <authorList>
            <consortium name="DOE Joint Genome Institute"/>
            <person name="Mondo S.J."/>
            <person name="Dannebaum R.O."/>
            <person name="Kuo R.C."/>
            <person name="Labutti K."/>
            <person name="Haridas S."/>
            <person name="Kuo A."/>
            <person name="Salamov A."/>
            <person name="Ahrendt S.R."/>
            <person name="Lipzen A."/>
            <person name="Sullivan W."/>
            <person name="Andreopoulos W.B."/>
            <person name="Clum A."/>
            <person name="Lindquist E."/>
            <person name="Daum C."/>
            <person name="Ramamoorthy G.K."/>
            <person name="Gryganskyi A."/>
            <person name="Culley D."/>
            <person name="Magnuson J.K."/>
            <person name="James T.Y."/>
            <person name="O'Malley M.A."/>
            <person name="Stajich J.E."/>
            <person name="Spatafora J.W."/>
            <person name="Visel A."/>
            <person name="Grigoriev I.V."/>
        </authorList>
    </citation>
    <scope>NUCLEOTIDE SEQUENCE [LARGE SCALE GENOMIC DNA]</scope>
    <source>
        <strain evidence="1 2">CBS 129021</strain>
    </source>
</reference>
<dbReference type="RefSeq" id="XP_040710405.1">
    <property type="nucleotide sequence ID" value="XM_040853394.1"/>
</dbReference>
<proteinExistence type="predicted"/>
<evidence type="ECO:0000313" key="1">
    <source>
        <dbReference type="EMBL" id="ORY56938.1"/>
    </source>
</evidence>
<dbReference type="EMBL" id="MCFJ01000021">
    <property type="protein sequence ID" value="ORY56938.1"/>
    <property type="molecule type" value="Genomic_DNA"/>
</dbReference>
<dbReference type="Proteomes" id="UP000193689">
    <property type="component" value="Unassembled WGS sequence"/>
</dbReference>
<sequence length="151" mass="17128">MTRSRSSQTSQYPGTSEPDGICVGSVSTLRFDGKAAPAWVRFQARQALKMRVTSHPQQNRVMLHVQRALTKILHEDLLRFSKRKSTTAATNISLELQFGYKVGVIFTSANSTANFSPIHKPAKYWYLVCLARSVRFLIRVVRYKHLGSDKQ</sequence>